<dbReference type="GO" id="GO:0016740">
    <property type="term" value="F:transferase activity"/>
    <property type="evidence" value="ECO:0007669"/>
    <property type="project" value="UniProtKB-KW"/>
</dbReference>
<dbReference type="HOGENOM" id="CLU_097459_2_0_11"/>
<dbReference type="SUPFAM" id="SSF110921">
    <property type="entry name" value="2-isopropylmalate synthase LeuA, allosteric (dimerisation) domain"/>
    <property type="match status" value="1"/>
</dbReference>
<evidence type="ECO:0000313" key="4">
    <source>
        <dbReference type="Proteomes" id="UP000035035"/>
    </source>
</evidence>
<comment type="caution">
    <text evidence="3">The sequence shown here is derived from an EMBL/GenBank/DDBJ whole genome shotgun (WGS) entry which is preliminary data.</text>
</comment>
<organism evidence="3 4">
    <name type="scientific">Gordonia alkanivorans CGMCC 6845</name>
    <dbReference type="NCBI Taxonomy" id="1423140"/>
    <lineage>
        <taxon>Bacteria</taxon>
        <taxon>Bacillati</taxon>
        <taxon>Actinomycetota</taxon>
        <taxon>Actinomycetes</taxon>
        <taxon>Mycobacteriales</taxon>
        <taxon>Gordoniaceae</taxon>
        <taxon>Gordonia</taxon>
    </lineage>
</organism>
<dbReference type="Proteomes" id="UP000035035">
    <property type="component" value="Unassembled WGS sequence"/>
</dbReference>
<feature type="region of interest" description="Disordered" evidence="2">
    <location>
        <begin position="1"/>
        <end position="32"/>
    </location>
</feature>
<protein>
    <recommendedName>
        <fullName evidence="5">2-isopropylmalate synthase</fullName>
    </recommendedName>
</protein>
<evidence type="ECO:0000313" key="3">
    <source>
        <dbReference type="EMBL" id="ETA08509.1"/>
    </source>
</evidence>
<keyword evidence="4" id="KW-1185">Reference proteome</keyword>
<keyword evidence="1" id="KW-0808">Transferase</keyword>
<dbReference type="Gene3D" id="3.30.160.270">
    <property type="match status" value="1"/>
</dbReference>
<reference evidence="3 4" key="1">
    <citation type="journal article" date="2014" name="Genome Announc.">
        <title>Draft Genome Sequence of Gordonia alkanivorans Strain CGMCC6845, a Halotolerant Hydrocarbon-Degrading Bacterium.</title>
        <authorList>
            <person name="Wang X."/>
            <person name="Jin D."/>
            <person name="Zhou L."/>
            <person name="Wu L."/>
            <person name="An W."/>
            <person name="Zhao L."/>
        </authorList>
    </citation>
    <scope>NUCLEOTIDE SEQUENCE [LARGE SCALE GENOMIC DNA]</scope>
    <source>
        <strain evidence="3 4">CGMCC 6845</strain>
    </source>
</reference>
<dbReference type="InterPro" id="IPR036230">
    <property type="entry name" value="LeuA_allosteric_dom_sf"/>
</dbReference>
<evidence type="ECO:0000256" key="2">
    <source>
        <dbReference type="SAM" id="MobiDB-lite"/>
    </source>
</evidence>
<proteinExistence type="predicted"/>
<evidence type="ECO:0008006" key="5">
    <source>
        <dbReference type="Google" id="ProtNLM"/>
    </source>
</evidence>
<gene>
    <name evidence="3" type="ORF">V525_03585</name>
</gene>
<dbReference type="PATRIC" id="fig|1423140.3.peg.730"/>
<name>W9DIZ8_9ACTN</name>
<sequence>MHLLHLPHPSFSRHGHTTAPSGDPITEHFGRPLPAGMREEAIGMSWQHFTDEYAGNGAIRLGSWSVAPARQDLVECRATIAIADRLMSCSAVAAGPLGAMTSILYDLGAPVQILRLHQREVDGAIATFLLCENNGRQAWAFGEGRTGDEANIAALISGANRLLSP</sequence>
<dbReference type="EMBL" id="AYXO01000002">
    <property type="protein sequence ID" value="ETA08509.1"/>
    <property type="molecule type" value="Genomic_DNA"/>
</dbReference>
<evidence type="ECO:0000256" key="1">
    <source>
        <dbReference type="ARBA" id="ARBA00022679"/>
    </source>
</evidence>
<dbReference type="AlphaFoldDB" id="W9DIZ8"/>
<accession>W9DIZ8</accession>